<dbReference type="AlphaFoldDB" id="A0A2G1VT80"/>
<reference evidence="2 3" key="1">
    <citation type="submission" date="2017-08" db="EMBL/GenBank/DDBJ databases">
        <title>The whole genome shortgun sequences of strain Leeuwenhoekiella nanhaiensis G18 from the South China Sea.</title>
        <authorList>
            <person name="Liu Q."/>
        </authorList>
    </citation>
    <scope>NUCLEOTIDE SEQUENCE [LARGE SCALE GENOMIC DNA]</scope>
    <source>
        <strain evidence="2 3">G18</strain>
    </source>
</reference>
<proteinExistence type="predicted"/>
<protein>
    <submittedName>
        <fullName evidence="2">Uncharacterized protein</fullName>
    </submittedName>
</protein>
<evidence type="ECO:0000313" key="3">
    <source>
        <dbReference type="Proteomes" id="UP000229433"/>
    </source>
</evidence>
<dbReference type="RefSeq" id="WP_099645500.1">
    <property type="nucleotide sequence ID" value="NZ_KZ319289.1"/>
</dbReference>
<feature type="signal peptide" evidence="1">
    <location>
        <begin position="1"/>
        <end position="24"/>
    </location>
</feature>
<comment type="caution">
    <text evidence="2">The sequence shown here is derived from an EMBL/GenBank/DDBJ whole genome shotgun (WGS) entry which is preliminary data.</text>
</comment>
<feature type="chain" id="PRO_5013720023" evidence="1">
    <location>
        <begin position="25"/>
        <end position="96"/>
    </location>
</feature>
<sequence>MKGNCIFLLALFLFFLNSPAFVRAMETHDDLCMIDGIDGEHSCSNLLDLKDTFKKNTHLFDFEAIPAENLRAAVASRDEVLSLIYLDLISPPPKKD</sequence>
<evidence type="ECO:0000313" key="2">
    <source>
        <dbReference type="EMBL" id="PHQ29659.1"/>
    </source>
</evidence>
<accession>A0A2G1VT80</accession>
<keyword evidence="1" id="KW-0732">Signal</keyword>
<dbReference type="Proteomes" id="UP000229433">
    <property type="component" value="Unassembled WGS sequence"/>
</dbReference>
<organism evidence="2 3">
    <name type="scientific">Leeuwenhoekiella nanhaiensis</name>
    <dbReference type="NCBI Taxonomy" id="1655491"/>
    <lineage>
        <taxon>Bacteria</taxon>
        <taxon>Pseudomonadati</taxon>
        <taxon>Bacteroidota</taxon>
        <taxon>Flavobacteriia</taxon>
        <taxon>Flavobacteriales</taxon>
        <taxon>Flavobacteriaceae</taxon>
        <taxon>Leeuwenhoekiella</taxon>
    </lineage>
</organism>
<name>A0A2G1VT80_9FLAO</name>
<dbReference type="EMBL" id="NQXA01000003">
    <property type="protein sequence ID" value="PHQ29659.1"/>
    <property type="molecule type" value="Genomic_DNA"/>
</dbReference>
<keyword evidence="3" id="KW-1185">Reference proteome</keyword>
<gene>
    <name evidence="2" type="ORF">CJ305_06695</name>
</gene>
<evidence type="ECO:0000256" key="1">
    <source>
        <dbReference type="SAM" id="SignalP"/>
    </source>
</evidence>